<keyword evidence="4 6" id="KW-1133">Transmembrane helix</keyword>
<feature type="transmembrane region" description="Helical" evidence="6">
    <location>
        <begin position="123"/>
        <end position="144"/>
    </location>
</feature>
<dbReference type="PANTHER" id="PTHR30482:SF17">
    <property type="entry name" value="ABC TRANSPORTER ATP-BINDING PROTEIN"/>
    <property type="match status" value="1"/>
</dbReference>
<dbReference type="CDD" id="cd06581">
    <property type="entry name" value="TM_PBP1_LivM_like"/>
    <property type="match status" value="1"/>
</dbReference>
<keyword evidence="3 6" id="KW-0812">Transmembrane</keyword>
<reference evidence="8 9" key="1">
    <citation type="submission" date="2019-05" db="EMBL/GenBank/DDBJ databases">
        <title>Draft genome sequence of Pelagicola sp. DSW4-44.</title>
        <authorList>
            <person name="Oh J."/>
        </authorList>
    </citation>
    <scope>NUCLEOTIDE SEQUENCE [LARGE SCALE GENOMIC DNA]</scope>
    <source>
        <strain evidence="8 9">DSW4-44</strain>
    </source>
</reference>
<evidence type="ECO:0000313" key="7">
    <source>
        <dbReference type="EMBL" id="KAE9631483.1"/>
    </source>
</evidence>
<dbReference type="EMBL" id="VAUA01000008">
    <property type="protein sequence ID" value="TLP60398.1"/>
    <property type="molecule type" value="Genomic_DNA"/>
</dbReference>
<name>A0A5R8Z3M2_9RHOB</name>
<feature type="transmembrane region" description="Helical" evidence="6">
    <location>
        <begin position="12"/>
        <end position="29"/>
    </location>
</feature>
<organism evidence="7 10">
    <name type="scientific">Parasedimentitalea maritima</name>
    <dbReference type="NCBI Taxonomy" id="2578117"/>
    <lineage>
        <taxon>Bacteria</taxon>
        <taxon>Pseudomonadati</taxon>
        <taxon>Pseudomonadota</taxon>
        <taxon>Alphaproteobacteria</taxon>
        <taxon>Rhodobacterales</taxon>
        <taxon>Paracoccaceae</taxon>
        <taxon>Parasedimentitalea</taxon>
    </lineage>
</organism>
<feature type="transmembrane region" description="Helical" evidence="6">
    <location>
        <begin position="201"/>
        <end position="221"/>
    </location>
</feature>
<protein>
    <submittedName>
        <fullName evidence="7">Branched-chain amino acid ABC transporter permease</fullName>
    </submittedName>
</protein>
<dbReference type="EMBL" id="WSFO01000002">
    <property type="protein sequence ID" value="KAE9631483.1"/>
    <property type="molecule type" value="Genomic_DNA"/>
</dbReference>
<evidence type="ECO:0000256" key="2">
    <source>
        <dbReference type="ARBA" id="ARBA00022475"/>
    </source>
</evidence>
<dbReference type="GO" id="GO:0005886">
    <property type="term" value="C:plasma membrane"/>
    <property type="evidence" value="ECO:0007669"/>
    <property type="project" value="UniProtKB-SubCell"/>
</dbReference>
<sequence>MLGMNKNDTTMLLLVAALTMLAPFILNPFPTDSGLAQFNAGYPDLMQRFVIFGIFAIGFNILFGLTGYLSFGHAAFLGVGSYSAVWMFKLLAMNVIPAILLSVVMAGVFALLIGYVSLRRSGIYFSILTLAFAQMSFNLAYSVLTPITNGETGLQLSLDDPRVLGVSQTADGSIPVTNLFGLEMRSTFEMAVGPWAFQFNAGYYLCALILLAVFYLSIRIFRSPFGLMLKAVKSNQQRMNYTGLNTRPYTLAAFVISGMYAGLAGGLLASMDPLAGAERMQWTASGEVVLMTILGGAGTLIGPVLGAGFIKYFENIFSKINESVLHSWFGALPDGLEDLLVTLVYPFVGKGWHMTLGILFVLVVVFLPGGLVEGGQRVTAWIRSKKAGGNKPTSTTEPAE</sequence>
<evidence type="ECO:0000256" key="3">
    <source>
        <dbReference type="ARBA" id="ARBA00022692"/>
    </source>
</evidence>
<evidence type="ECO:0000256" key="6">
    <source>
        <dbReference type="SAM" id="Phobius"/>
    </source>
</evidence>
<dbReference type="Proteomes" id="UP000441586">
    <property type="component" value="Unassembled WGS sequence"/>
</dbReference>
<keyword evidence="5 6" id="KW-0472">Membrane</keyword>
<evidence type="ECO:0000313" key="9">
    <source>
        <dbReference type="Proteomes" id="UP000305041"/>
    </source>
</evidence>
<feature type="transmembrane region" description="Helical" evidence="6">
    <location>
        <begin position="49"/>
        <end position="71"/>
    </location>
</feature>
<accession>A0A5R8Z3M2</accession>
<comment type="caution">
    <text evidence="7">The sequence shown here is derived from an EMBL/GenBank/DDBJ whole genome shotgun (WGS) entry which is preliminary data.</text>
</comment>
<dbReference type="OrthoDB" id="9804361at2"/>
<reference evidence="7 10" key="2">
    <citation type="submission" date="2019-12" db="EMBL/GenBank/DDBJ databases">
        <authorList>
            <person name="Zhang Y.-J."/>
        </authorList>
    </citation>
    <scope>NUCLEOTIDE SEQUENCE [LARGE SCALE GENOMIC DNA]</scope>
    <source>
        <strain evidence="7 10">H18S-6</strain>
    </source>
</reference>
<dbReference type="RefSeq" id="WP_138164158.1">
    <property type="nucleotide sequence ID" value="NZ_VAUA01000008.1"/>
</dbReference>
<dbReference type="Pfam" id="PF02653">
    <property type="entry name" value="BPD_transp_2"/>
    <property type="match status" value="1"/>
</dbReference>
<dbReference type="PANTHER" id="PTHR30482">
    <property type="entry name" value="HIGH-AFFINITY BRANCHED-CHAIN AMINO ACID TRANSPORT SYSTEM PERMEASE"/>
    <property type="match status" value="1"/>
</dbReference>
<dbReference type="GO" id="GO:0015658">
    <property type="term" value="F:branched-chain amino acid transmembrane transporter activity"/>
    <property type="evidence" value="ECO:0007669"/>
    <property type="project" value="InterPro"/>
</dbReference>
<comment type="subcellular location">
    <subcellularLocation>
        <location evidence="1">Cell membrane</location>
        <topology evidence="1">Multi-pass membrane protein</topology>
    </subcellularLocation>
</comment>
<gene>
    <name evidence="8" type="ORF">FEE96_16195</name>
    <name evidence="7" type="ORF">GP644_03965</name>
</gene>
<dbReference type="InterPro" id="IPR001851">
    <property type="entry name" value="ABC_transp_permease"/>
</dbReference>
<evidence type="ECO:0000256" key="4">
    <source>
        <dbReference type="ARBA" id="ARBA00022989"/>
    </source>
</evidence>
<evidence type="ECO:0000313" key="8">
    <source>
        <dbReference type="EMBL" id="TLP60398.1"/>
    </source>
</evidence>
<accession>A0A6A4RCW0</accession>
<evidence type="ECO:0000313" key="10">
    <source>
        <dbReference type="Proteomes" id="UP000441586"/>
    </source>
</evidence>
<proteinExistence type="predicted"/>
<keyword evidence="2" id="KW-1003">Cell membrane</keyword>
<dbReference type="AlphaFoldDB" id="A0A5R8Z3M2"/>
<evidence type="ECO:0000256" key="1">
    <source>
        <dbReference type="ARBA" id="ARBA00004651"/>
    </source>
</evidence>
<feature type="transmembrane region" description="Helical" evidence="6">
    <location>
        <begin position="91"/>
        <end position="116"/>
    </location>
</feature>
<feature type="transmembrane region" description="Helical" evidence="6">
    <location>
        <begin position="248"/>
        <end position="268"/>
    </location>
</feature>
<feature type="transmembrane region" description="Helical" evidence="6">
    <location>
        <begin position="354"/>
        <end position="375"/>
    </location>
</feature>
<keyword evidence="9" id="KW-1185">Reference proteome</keyword>
<dbReference type="InterPro" id="IPR043428">
    <property type="entry name" value="LivM-like"/>
</dbReference>
<dbReference type="Proteomes" id="UP000305041">
    <property type="component" value="Unassembled WGS sequence"/>
</dbReference>
<feature type="transmembrane region" description="Helical" evidence="6">
    <location>
        <begin position="288"/>
        <end position="313"/>
    </location>
</feature>
<evidence type="ECO:0000256" key="5">
    <source>
        <dbReference type="ARBA" id="ARBA00023136"/>
    </source>
</evidence>